<dbReference type="Pfam" id="PF00005">
    <property type="entry name" value="ABC_tran"/>
    <property type="match status" value="1"/>
</dbReference>
<protein>
    <submittedName>
        <fullName evidence="11">ABC transporter ATP-binding protein</fullName>
    </submittedName>
</protein>
<evidence type="ECO:0000256" key="6">
    <source>
        <dbReference type="ARBA" id="ARBA00023136"/>
    </source>
</evidence>
<dbReference type="InterPro" id="IPR011527">
    <property type="entry name" value="ABC1_TM_dom"/>
</dbReference>
<evidence type="ECO:0000259" key="10">
    <source>
        <dbReference type="PROSITE" id="PS50929"/>
    </source>
</evidence>
<feature type="compositionally biased region" description="Low complexity" evidence="7">
    <location>
        <begin position="625"/>
        <end position="659"/>
    </location>
</feature>
<evidence type="ECO:0000256" key="1">
    <source>
        <dbReference type="ARBA" id="ARBA00004651"/>
    </source>
</evidence>
<accession>A0A8J3QPG9</accession>
<feature type="transmembrane region" description="Helical" evidence="8">
    <location>
        <begin position="54"/>
        <end position="72"/>
    </location>
</feature>
<dbReference type="Gene3D" id="3.40.50.300">
    <property type="entry name" value="P-loop containing nucleotide triphosphate hydrolases"/>
    <property type="match status" value="1"/>
</dbReference>
<feature type="domain" description="ABC transmembrane type-1" evidence="10">
    <location>
        <begin position="33"/>
        <end position="283"/>
    </location>
</feature>
<dbReference type="AlphaFoldDB" id="A0A8J3QPG9"/>
<keyword evidence="6 8" id="KW-0472">Membrane</keyword>
<dbReference type="EMBL" id="BONZ01000020">
    <property type="protein sequence ID" value="GIH13999.1"/>
    <property type="molecule type" value="Genomic_DNA"/>
</dbReference>
<dbReference type="SUPFAM" id="SSF52540">
    <property type="entry name" value="P-loop containing nucleoside triphosphate hydrolases"/>
    <property type="match status" value="1"/>
</dbReference>
<dbReference type="PROSITE" id="PS50893">
    <property type="entry name" value="ABC_TRANSPORTER_2"/>
    <property type="match status" value="1"/>
</dbReference>
<name>A0A8J3QPG9_9ACTN</name>
<dbReference type="Proteomes" id="UP000642748">
    <property type="component" value="Unassembled WGS sequence"/>
</dbReference>
<feature type="domain" description="ABC transporter" evidence="9">
    <location>
        <begin position="331"/>
        <end position="561"/>
    </location>
</feature>
<feature type="compositionally biased region" description="Pro residues" evidence="7">
    <location>
        <begin position="571"/>
        <end position="585"/>
    </location>
</feature>
<dbReference type="InterPro" id="IPR017871">
    <property type="entry name" value="ABC_transporter-like_CS"/>
</dbReference>
<dbReference type="InterPro" id="IPR039421">
    <property type="entry name" value="Type_1_exporter"/>
</dbReference>
<feature type="transmembrane region" description="Helical" evidence="8">
    <location>
        <begin position="239"/>
        <end position="260"/>
    </location>
</feature>
<dbReference type="GO" id="GO:0016887">
    <property type="term" value="F:ATP hydrolysis activity"/>
    <property type="evidence" value="ECO:0007669"/>
    <property type="project" value="InterPro"/>
</dbReference>
<sequence length="659" mass="67764">MRRALRFGVASLRRRPVLALAGWSVPEAVPATVSGLAVAHAVDSGFLAGRPLTGLGWLAVLLAAAVVGSIGARQGYRRLGDIVEPFRDDLVRRVVRGALRRGVAGQRDDGAVARLTHQVEIVRDAYAGLIVVVRSFVIIVIGAVIGLLSLSPVILLLVMPPFLVGFGAFLLTLGMAAARQRDYVRADERLASTAGAVLAGTRDVVACGIEDSATTMVAVPVAEQVAAERALARVQALRTVCYAVGGWVPLIVLLGAGPWLSGRGLTTGDIMGGLLYVLTGLQPALHTVVQSMSGSGLRFAVVLGRILDVTEPESPVRAAATAPGPQAGYGVTLRGITFAYGPHAAPVLRGLDLDVPIGDHLAVVGPSGIGKSTLAGIVCGLLQPDRGTIAIGGAATGAMSVQRLAALRVLIPQEAYVFAGTVWDNLTYLCPAATPEQVSAATAAVGADSLVVGLGGWAATVAPAELSAGQRQLLSLVRAYLSPAPIAVLDEATCHLDPAAERRAEEAFARRGGTLIVIAHRISSALRARRILVLDGVSASVGDHATLLAVSPLYRDLLGYWDGGEAGRRVPPPATAWPPSRPAPTGPAHAAPSAHAAPPARPAPSVRPAPSAPAPARPEVRSPARPDAPPVASAQPAQIVQPAQIQPAQIQPAQIQPAS</sequence>
<organism evidence="11 12">
    <name type="scientific">Rugosimonospora africana</name>
    <dbReference type="NCBI Taxonomy" id="556532"/>
    <lineage>
        <taxon>Bacteria</taxon>
        <taxon>Bacillati</taxon>
        <taxon>Actinomycetota</taxon>
        <taxon>Actinomycetes</taxon>
        <taxon>Micromonosporales</taxon>
        <taxon>Micromonosporaceae</taxon>
        <taxon>Rugosimonospora</taxon>
    </lineage>
</organism>
<dbReference type="GO" id="GO:0005524">
    <property type="term" value="F:ATP binding"/>
    <property type="evidence" value="ECO:0007669"/>
    <property type="project" value="UniProtKB-KW"/>
</dbReference>
<feature type="transmembrane region" description="Helical" evidence="8">
    <location>
        <begin position="125"/>
        <end position="148"/>
    </location>
</feature>
<dbReference type="InterPro" id="IPR036640">
    <property type="entry name" value="ABC1_TM_sf"/>
</dbReference>
<keyword evidence="3" id="KW-0547">Nucleotide-binding</keyword>
<feature type="compositionally biased region" description="Low complexity" evidence="7">
    <location>
        <begin position="586"/>
        <end position="598"/>
    </location>
</feature>
<dbReference type="GO" id="GO:0034040">
    <property type="term" value="F:ATPase-coupled lipid transmembrane transporter activity"/>
    <property type="evidence" value="ECO:0007669"/>
    <property type="project" value="TreeGrafter"/>
</dbReference>
<evidence type="ECO:0000313" key="12">
    <source>
        <dbReference type="Proteomes" id="UP000642748"/>
    </source>
</evidence>
<proteinExistence type="predicted"/>
<evidence type="ECO:0000256" key="3">
    <source>
        <dbReference type="ARBA" id="ARBA00022741"/>
    </source>
</evidence>
<comment type="caution">
    <text evidence="11">The sequence shown here is derived from an EMBL/GenBank/DDBJ whole genome shotgun (WGS) entry which is preliminary data.</text>
</comment>
<comment type="subcellular location">
    <subcellularLocation>
        <location evidence="1">Cell membrane</location>
        <topology evidence="1">Multi-pass membrane protein</topology>
    </subcellularLocation>
</comment>
<evidence type="ECO:0000256" key="2">
    <source>
        <dbReference type="ARBA" id="ARBA00022692"/>
    </source>
</evidence>
<dbReference type="PANTHER" id="PTHR24221">
    <property type="entry name" value="ATP-BINDING CASSETTE SUB-FAMILY B"/>
    <property type="match status" value="1"/>
</dbReference>
<evidence type="ECO:0000256" key="4">
    <source>
        <dbReference type="ARBA" id="ARBA00022840"/>
    </source>
</evidence>
<feature type="region of interest" description="Disordered" evidence="7">
    <location>
        <begin position="571"/>
        <end position="659"/>
    </location>
</feature>
<dbReference type="InterPro" id="IPR003439">
    <property type="entry name" value="ABC_transporter-like_ATP-bd"/>
</dbReference>
<dbReference type="PROSITE" id="PS00211">
    <property type="entry name" value="ABC_TRANSPORTER_1"/>
    <property type="match status" value="1"/>
</dbReference>
<keyword evidence="12" id="KW-1185">Reference proteome</keyword>
<evidence type="ECO:0000313" key="11">
    <source>
        <dbReference type="EMBL" id="GIH13999.1"/>
    </source>
</evidence>
<dbReference type="PANTHER" id="PTHR24221:SF654">
    <property type="entry name" value="ATP-BINDING CASSETTE SUB-FAMILY B MEMBER 6"/>
    <property type="match status" value="1"/>
</dbReference>
<keyword evidence="2 8" id="KW-0812">Transmembrane</keyword>
<feature type="compositionally biased region" description="Pro residues" evidence="7">
    <location>
        <begin position="599"/>
        <end position="616"/>
    </location>
</feature>
<dbReference type="Gene3D" id="1.20.1560.10">
    <property type="entry name" value="ABC transporter type 1, transmembrane domain"/>
    <property type="match status" value="1"/>
</dbReference>
<dbReference type="PROSITE" id="PS50929">
    <property type="entry name" value="ABC_TM1F"/>
    <property type="match status" value="1"/>
</dbReference>
<dbReference type="InterPro" id="IPR003593">
    <property type="entry name" value="AAA+_ATPase"/>
</dbReference>
<dbReference type="CDD" id="cd03228">
    <property type="entry name" value="ABCC_MRP_Like"/>
    <property type="match status" value="1"/>
</dbReference>
<evidence type="ECO:0000256" key="7">
    <source>
        <dbReference type="SAM" id="MobiDB-lite"/>
    </source>
</evidence>
<dbReference type="GO" id="GO:0140359">
    <property type="term" value="F:ABC-type transporter activity"/>
    <property type="evidence" value="ECO:0007669"/>
    <property type="project" value="InterPro"/>
</dbReference>
<dbReference type="GO" id="GO:0005886">
    <property type="term" value="C:plasma membrane"/>
    <property type="evidence" value="ECO:0007669"/>
    <property type="project" value="UniProtKB-SubCell"/>
</dbReference>
<keyword evidence="4 11" id="KW-0067">ATP-binding</keyword>
<feature type="transmembrane region" description="Helical" evidence="8">
    <location>
        <begin position="154"/>
        <end position="178"/>
    </location>
</feature>
<keyword evidence="5 8" id="KW-1133">Transmembrane helix</keyword>
<evidence type="ECO:0000256" key="8">
    <source>
        <dbReference type="SAM" id="Phobius"/>
    </source>
</evidence>
<dbReference type="SUPFAM" id="SSF90123">
    <property type="entry name" value="ABC transporter transmembrane region"/>
    <property type="match status" value="1"/>
</dbReference>
<evidence type="ECO:0000256" key="5">
    <source>
        <dbReference type="ARBA" id="ARBA00022989"/>
    </source>
</evidence>
<reference evidence="11" key="1">
    <citation type="submission" date="2021-01" db="EMBL/GenBank/DDBJ databases">
        <title>Whole genome shotgun sequence of Rugosimonospora africana NBRC 104875.</title>
        <authorList>
            <person name="Komaki H."/>
            <person name="Tamura T."/>
        </authorList>
    </citation>
    <scope>NUCLEOTIDE SEQUENCE</scope>
    <source>
        <strain evidence="11">NBRC 104875</strain>
    </source>
</reference>
<evidence type="ECO:0000259" key="9">
    <source>
        <dbReference type="PROSITE" id="PS50893"/>
    </source>
</evidence>
<dbReference type="RefSeq" id="WP_203917666.1">
    <property type="nucleotide sequence ID" value="NZ_BONZ01000020.1"/>
</dbReference>
<dbReference type="SMART" id="SM00382">
    <property type="entry name" value="AAA"/>
    <property type="match status" value="1"/>
</dbReference>
<dbReference type="InterPro" id="IPR027417">
    <property type="entry name" value="P-loop_NTPase"/>
</dbReference>
<gene>
    <name evidence="11" type="ORF">Raf01_21710</name>
</gene>